<reference evidence="3 4" key="1">
    <citation type="submission" date="2019-06" db="EMBL/GenBank/DDBJ databases">
        <authorList>
            <person name="Lee I."/>
            <person name="Jang G.I."/>
            <person name="Hwang C.Y."/>
        </authorList>
    </citation>
    <scope>NUCLEOTIDE SEQUENCE [LARGE SCALE GENOMIC DNA]</scope>
    <source>
        <strain evidence="3 4">PAMC 28131</strain>
    </source>
</reference>
<protein>
    <submittedName>
        <fullName evidence="3">DedA family protein</fullName>
    </submittedName>
</protein>
<sequence length="196" mass="21408">MLRGLYNWTLEKCRDPRSERWLFGISFAEASFFPIPPDVLLAPMCLAQPNKAFRFAFICTLASVLGGLLGYAIGYFLFDTVGRPILQFYGVTDNFDSFAANFNAHGWLIVFLGGFITPLPFKAITIAAGATALPLPVLIGAAIVSRAGRFYIVAALLWKFGEPMQRLIDRYLTLLATILGTAIVGGFVAMGLLTQS</sequence>
<feature type="transmembrane region" description="Helical" evidence="1">
    <location>
        <begin position="133"/>
        <end position="158"/>
    </location>
</feature>
<feature type="transmembrane region" description="Helical" evidence="1">
    <location>
        <begin position="53"/>
        <end position="78"/>
    </location>
</feature>
<gene>
    <name evidence="3" type="ORF">FJQ54_12990</name>
</gene>
<feature type="transmembrane region" description="Helical" evidence="1">
    <location>
        <begin position="20"/>
        <end position="41"/>
    </location>
</feature>
<organism evidence="3 4">
    <name type="scientific">Sandaracinobacter neustonicus</name>
    <dbReference type="NCBI Taxonomy" id="1715348"/>
    <lineage>
        <taxon>Bacteria</taxon>
        <taxon>Pseudomonadati</taxon>
        <taxon>Pseudomonadota</taxon>
        <taxon>Alphaproteobacteria</taxon>
        <taxon>Sphingomonadales</taxon>
        <taxon>Sphingosinicellaceae</taxon>
        <taxon>Sandaracinobacter</taxon>
    </lineage>
</organism>
<dbReference type="Proteomes" id="UP000319897">
    <property type="component" value="Unassembled WGS sequence"/>
</dbReference>
<evidence type="ECO:0000256" key="1">
    <source>
        <dbReference type="SAM" id="Phobius"/>
    </source>
</evidence>
<evidence type="ECO:0000259" key="2">
    <source>
        <dbReference type="Pfam" id="PF09335"/>
    </source>
</evidence>
<keyword evidence="1" id="KW-1133">Transmembrane helix</keyword>
<accession>A0A501XGS2</accession>
<keyword evidence="1" id="KW-0472">Membrane</keyword>
<keyword evidence="1" id="KW-0812">Transmembrane</keyword>
<feature type="transmembrane region" description="Helical" evidence="1">
    <location>
        <begin position="170"/>
        <end position="193"/>
    </location>
</feature>
<keyword evidence="4" id="KW-1185">Reference proteome</keyword>
<dbReference type="AlphaFoldDB" id="A0A501XGS2"/>
<dbReference type="OrthoDB" id="9810270at2"/>
<feature type="domain" description="VTT" evidence="2">
    <location>
        <begin position="58"/>
        <end position="156"/>
    </location>
</feature>
<dbReference type="PANTHER" id="PTHR42709">
    <property type="entry name" value="ALKALINE PHOSPHATASE LIKE PROTEIN"/>
    <property type="match status" value="1"/>
</dbReference>
<feature type="transmembrane region" description="Helical" evidence="1">
    <location>
        <begin position="98"/>
        <end position="121"/>
    </location>
</feature>
<dbReference type="RefSeq" id="WP_140928847.1">
    <property type="nucleotide sequence ID" value="NZ_VFSU01000029.1"/>
</dbReference>
<dbReference type="Pfam" id="PF09335">
    <property type="entry name" value="VTT_dom"/>
    <property type="match status" value="1"/>
</dbReference>
<proteinExistence type="predicted"/>
<dbReference type="EMBL" id="VFSU01000029">
    <property type="protein sequence ID" value="TPE59838.1"/>
    <property type="molecule type" value="Genomic_DNA"/>
</dbReference>
<evidence type="ECO:0000313" key="3">
    <source>
        <dbReference type="EMBL" id="TPE59838.1"/>
    </source>
</evidence>
<evidence type="ECO:0000313" key="4">
    <source>
        <dbReference type="Proteomes" id="UP000319897"/>
    </source>
</evidence>
<name>A0A501XGS2_9SPHN</name>
<comment type="caution">
    <text evidence="3">The sequence shown here is derived from an EMBL/GenBank/DDBJ whole genome shotgun (WGS) entry which is preliminary data.</text>
</comment>
<dbReference type="InterPro" id="IPR051311">
    <property type="entry name" value="DedA_domain"/>
</dbReference>
<dbReference type="PANTHER" id="PTHR42709:SF11">
    <property type="entry name" value="DEDA FAMILY PROTEIN"/>
    <property type="match status" value="1"/>
</dbReference>
<dbReference type="GO" id="GO:0005886">
    <property type="term" value="C:plasma membrane"/>
    <property type="evidence" value="ECO:0007669"/>
    <property type="project" value="TreeGrafter"/>
</dbReference>
<dbReference type="InterPro" id="IPR032816">
    <property type="entry name" value="VTT_dom"/>
</dbReference>